<dbReference type="Proteomes" id="UP000002605">
    <property type="component" value="Chromosome 1"/>
</dbReference>
<keyword evidence="1" id="KW-0812">Transmembrane</keyword>
<sequence length="414" mass="48205">MNVTIEESSGILRSLGVNNLILLSIPIVAILLYLSYFQNPNKNTKPTFASSSSSSSAKEYKIADRPLGYWKPDYSFKTPIPPAFPNWDFEKTRPIPYRAFRHKYNVTMGIRSMNWDSWIELDNEWKFYHDLKLKRLQEKESDLSGISDSSKAYEASWELLQELCQYLPARYPNMFKFENQIMTILPTDEKYDLKDKSNLNPIITAAKLVQDDLAIMIEKEDGNYYLDSGCICLAGFWRLKDKFGMKLDDIHKSGDVPQYDKQLKSGMNKFFRRLTVNSPVVRNNYFIQTDNNLDWSNSIGSETEEKIGWYTAKESDDVNKLYFRSERQSLRRLPISGAIVFTIRTYFLPVTQLCEEPYIPRRLLNGIQSWSEDVGEYKGFHIFKDALLPYLEKKALEQEANGLDPTKEPQVYPF</sequence>
<dbReference type="EMBL" id="FM992688">
    <property type="protein sequence ID" value="CAX44662.1"/>
    <property type="molecule type" value="Genomic_DNA"/>
</dbReference>
<dbReference type="eggNOG" id="KOG2515">
    <property type="taxonomic scope" value="Eukaryota"/>
</dbReference>
<evidence type="ECO:0000313" key="2">
    <source>
        <dbReference type="CGD" id="CAL0000171253"/>
    </source>
</evidence>
<keyword evidence="1" id="KW-1133">Transmembrane helix</keyword>
<keyword evidence="1" id="KW-0472">Membrane</keyword>
<dbReference type="HOGENOM" id="CLU_025462_0_2_1"/>
<organism evidence="3 4">
    <name type="scientific">Candida dubliniensis (strain CD36 / ATCC MYA-646 / CBS 7987 / NCPF 3949 / NRRL Y-17841)</name>
    <name type="common">Yeast</name>
    <dbReference type="NCBI Taxonomy" id="573826"/>
    <lineage>
        <taxon>Eukaryota</taxon>
        <taxon>Fungi</taxon>
        <taxon>Dikarya</taxon>
        <taxon>Ascomycota</taxon>
        <taxon>Saccharomycotina</taxon>
        <taxon>Pichiomycetes</taxon>
        <taxon>Debaryomycetaceae</taxon>
        <taxon>Candida/Lodderomyces clade</taxon>
        <taxon>Candida</taxon>
    </lineage>
</organism>
<dbReference type="RefSeq" id="XP_002417072.1">
    <property type="nucleotide sequence ID" value="XM_002417027.1"/>
</dbReference>
<protein>
    <recommendedName>
        <fullName evidence="5">HRQ family protein</fullName>
    </recommendedName>
</protein>
<dbReference type="CGD" id="CAL0000171253">
    <property type="gene designation" value="Cd36_04020"/>
</dbReference>
<evidence type="ECO:0000256" key="1">
    <source>
        <dbReference type="SAM" id="Phobius"/>
    </source>
</evidence>
<gene>
    <name evidence="2" type="ordered locus">Cd36_04020</name>
    <name evidence="3" type="ORF">CD36_04020</name>
</gene>
<evidence type="ECO:0000313" key="3">
    <source>
        <dbReference type="EMBL" id="CAX44662.1"/>
    </source>
</evidence>
<evidence type="ECO:0008006" key="5">
    <source>
        <dbReference type="Google" id="ProtNLM"/>
    </source>
</evidence>
<dbReference type="Pfam" id="PF11927">
    <property type="entry name" value="HODM_asu-like"/>
    <property type="match status" value="1"/>
</dbReference>
<name>B9W7K1_CANDC</name>
<dbReference type="AlphaFoldDB" id="B9W7K1"/>
<evidence type="ECO:0000313" key="4">
    <source>
        <dbReference type="Proteomes" id="UP000002605"/>
    </source>
</evidence>
<feature type="transmembrane region" description="Helical" evidence="1">
    <location>
        <begin position="20"/>
        <end position="37"/>
    </location>
</feature>
<accession>B9W7K1</accession>
<proteinExistence type="predicted"/>
<dbReference type="GeneID" id="8044609"/>
<keyword evidence="4" id="KW-1185">Reference proteome</keyword>
<dbReference type="OrthoDB" id="497541at2759"/>
<dbReference type="KEGG" id="cdu:CD36_04020"/>
<dbReference type="InterPro" id="IPR021848">
    <property type="entry name" value="HODM_asu-like"/>
</dbReference>
<reference evidence="3 4" key="1">
    <citation type="journal article" date="2009" name="Genome Res.">
        <title>Comparative genomics of the fungal pathogens Candida dubliniensis and Candida albicans.</title>
        <authorList>
            <person name="Jackson A.P."/>
            <person name="Gamble J.A."/>
            <person name="Yeomans T."/>
            <person name="Moran G.P."/>
            <person name="Saunders D."/>
            <person name="Harris D."/>
            <person name="Aslett M."/>
            <person name="Barrell J.F."/>
            <person name="Butler G."/>
            <person name="Citiulo F."/>
            <person name="Coleman D.C."/>
            <person name="de Groot P.W.J."/>
            <person name="Goodwin T.J."/>
            <person name="Quail M.A."/>
            <person name="McQuillan J."/>
            <person name="Munro C.A."/>
            <person name="Pain A."/>
            <person name="Poulter R.T."/>
            <person name="Rajandream M.A."/>
            <person name="Renauld H."/>
            <person name="Spiering M.J."/>
            <person name="Tivey A."/>
            <person name="Gow N.A.R."/>
            <person name="Barrell B."/>
            <person name="Sullivan D.J."/>
            <person name="Berriman M."/>
        </authorList>
    </citation>
    <scope>NUCLEOTIDE SEQUENCE [LARGE SCALE GENOMIC DNA]</scope>
    <source>
        <strain evidence="4">CD36 / ATCC MYA-646 / CBS 7987 / NCPF 3949 / NRRL Y-17841</strain>
    </source>
</reference>